<organism evidence="1 3">
    <name type="scientific">Bacillus glycinifermentans</name>
    <dbReference type="NCBI Taxonomy" id="1664069"/>
    <lineage>
        <taxon>Bacteria</taxon>
        <taxon>Bacillati</taxon>
        <taxon>Bacillota</taxon>
        <taxon>Bacilli</taxon>
        <taxon>Bacillales</taxon>
        <taxon>Bacillaceae</taxon>
        <taxon>Bacillus</taxon>
    </lineage>
</organism>
<proteinExistence type="predicted"/>
<accession>A0A0J6EH44</accession>
<reference evidence="1" key="2">
    <citation type="submission" date="2015-10" db="EMBL/GenBank/DDBJ databases">
        <authorList>
            <person name="Gilbert D.G."/>
        </authorList>
    </citation>
    <scope>NUCLEOTIDE SEQUENCE</scope>
    <source>
        <strain evidence="1">GO-13</strain>
    </source>
</reference>
<reference evidence="2 4" key="3">
    <citation type="submission" date="2023-03" db="EMBL/GenBank/DDBJ databases">
        <title>Agriculturally important microbes genome sequencing.</title>
        <authorList>
            <person name="Dunlap C."/>
        </authorList>
    </citation>
    <scope>NUCLEOTIDE SEQUENCE [LARGE SCALE GENOMIC DNA]</scope>
    <source>
        <strain evidence="2 4">CBP-3203</strain>
    </source>
</reference>
<dbReference type="STRING" id="1664069.BGLY_2366"/>
<dbReference type="EMBL" id="LECW02000078">
    <property type="protein sequence ID" value="KRT87258.1"/>
    <property type="molecule type" value="Genomic_DNA"/>
</dbReference>
<comment type="caution">
    <text evidence="1">The sequence shown here is derived from an EMBL/GenBank/DDBJ whole genome shotgun (WGS) entry which is preliminary data.</text>
</comment>
<evidence type="ECO:0000313" key="1">
    <source>
        <dbReference type="EMBL" id="KRT87258.1"/>
    </source>
</evidence>
<evidence type="ECO:0000313" key="4">
    <source>
        <dbReference type="Proteomes" id="UP001341297"/>
    </source>
</evidence>
<dbReference type="RefSeq" id="WP_048354713.1">
    <property type="nucleotide sequence ID" value="NZ_CP023481.1"/>
</dbReference>
<dbReference type="InterPro" id="IPR020302">
    <property type="entry name" value="YnfE-like"/>
</dbReference>
<keyword evidence="4" id="KW-1185">Reference proteome</keyword>
<evidence type="ECO:0000313" key="2">
    <source>
        <dbReference type="EMBL" id="MEC0483435.1"/>
    </source>
</evidence>
<sequence>MNETLKQYMLLVKENSSLINGPDYPGKEKDIRKQKEQIDAYAKKLQQGFSTDDDYDEFADAVIKCTYGDISLEELETVYNELISPS</sequence>
<dbReference type="AlphaFoldDB" id="A0A0J6EH44"/>
<dbReference type="Proteomes" id="UP000036168">
    <property type="component" value="Unassembled WGS sequence"/>
</dbReference>
<dbReference type="Proteomes" id="UP001341297">
    <property type="component" value="Unassembled WGS sequence"/>
</dbReference>
<accession>A0A0J6EYG3</accession>
<gene>
    <name evidence="1" type="ORF">AB447_208455</name>
    <name evidence="2" type="ORF">P8828_00990</name>
</gene>
<dbReference type="PATRIC" id="fig|1664069.3.peg.5221"/>
<dbReference type="OrthoDB" id="2894699at2"/>
<reference evidence="1 3" key="1">
    <citation type="journal article" date="2015" name="Int. J. Syst. Evol. Microbiol.">
        <title>Bacillus glycinifermentans sp. nov., isolated from fermented soybean paste.</title>
        <authorList>
            <person name="Kim S.J."/>
            <person name="Dunlap C.A."/>
            <person name="Kwon S.W."/>
            <person name="Rooney A.P."/>
        </authorList>
    </citation>
    <scope>NUCLEOTIDE SEQUENCE [LARGE SCALE GENOMIC DNA]</scope>
    <source>
        <strain evidence="1 3">GO-13</strain>
    </source>
</reference>
<dbReference type="Pfam" id="PF17452">
    <property type="entry name" value="YnfE"/>
    <property type="match status" value="1"/>
</dbReference>
<protein>
    <submittedName>
        <fullName evidence="2">YnfE family protein</fullName>
    </submittedName>
</protein>
<dbReference type="EMBL" id="JARRTL010000005">
    <property type="protein sequence ID" value="MEC0483435.1"/>
    <property type="molecule type" value="Genomic_DNA"/>
</dbReference>
<evidence type="ECO:0000313" key="3">
    <source>
        <dbReference type="Proteomes" id="UP000036168"/>
    </source>
</evidence>
<name>A0A0J6EH44_9BACI</name>